<dbReference type="EMBL" id="KV454541">
    <property type="protein sequence ID" value="ODV67111.1"/>
    <property type="molecule type" value="Genomic_DNA"/>
</dbReference>
<dbReference type="AlphaFoldDB" id="A0A1E4RIQ1"/>
<keyword evidence="1" id="KW-0812">Transmembrane</keyword>
<evidence type="ECO:0000313" key="3">
    <source>
        <dbReference type="Proteomes" id="UP000095085"/>
    </source>
</evidence>
<evidence type="ECO:0000256" key="1">
    <source>
        <dbReference type="SAM" id="Phobius"/>
    </source>
</evidence>
<dbReference type="RefSeq" id="XP_020076178.1">
    <property type="nucleotide sequence ID" value="XM_020219716.1"/>
</dbReference>
<gene>
    <name evidence="2" type="ORF">HYPBUDRAFT_139606</name>
</gene>
<reference evidence="3" key="1">
    <citation type="submission" date="2016-05" db="EMBL/GenBank/DDBJ databases">
        <title>Comparative genomics of biotechnologically important yeasts.</title>
        <authorList>
            <consortium name="DOE Joint Genome Institute"/>
            <person name="Riley R."/>
            <person name="Haridas S."/>
            <person name="Wolfe K.H."/>
            <person name="Lopes M.R."/>
            <person name="Hittinger C.T."/>
            <person name="Goker M."/>
            <person name="Salamov A."/>
            <person name="Wisecaver J."/>
            <person name="Long T.M."/>
            <person name="Aerts A.L."/>
            <person name="Barry K."/>
            <person name="Choi C."/>
            <person name="Clum A."/>
            <person name="Coughlan A.Y."/>
            <person name="Deshpande S."/>
            <person name="Douglass A.P."/>
            <person name="Hanson S.J."/>
            <person name="Klenk H.-P."/>
            <person name="Labutti K."/>
            <person name="Lapidus A."/>
            <person name="Lindquist E."/>
            <person name="Lipzen A."/>
            <person name="Meier-Kolthoff J.P."/>
            <person name="Ohm R.A."/>
            <person name="Otillar R.P."/>
            <person name="Pangilinan J."/>
            <person name="Peng Y."/>
            <person name="Rokas A."/>
            <person name="Rosa C.A."/>
            <person name="Scheuner C."/>
            <person name="Sibirny A.A."/>
            <person name="Slot J.C."/>
            <person name="Stielow J.B."/>
            <person name="Sun H."/>
            <person name="Kurtzman C.P."/>
            <person name="Blackwell M."/>
            <person name="Grigoriev I.V."/>
            <person name="Jeffries T.W."/>
        </authorList>
    </citation>
    <scope>NUCLEOTIDE SEQUENCE [LARGE SCALE GENOMIC DNA]</scope>
    <source>
        <strain evidence="3">NRRL Y-1933</strain>
    </source>
</reference>
<evidence type="ECO:0000313" key="2">
    <source>
        <dbReference type="EMBL" id="ODV67111.1"/>
    </source>
</evidence>
<keyword evidence="1" id="KW-1133">Transmembrane helix</keyword>
<organism evidence="2 3">
    <name type="scientific">Hyphopichia burtonii NRRL Y-1933</name>
    <dbReference type="NCBI Taxonomy" id="984485"/>
    <lineage>
        <taxon>Eukaryota</taxon>
        <taxon>Fungi</taxon>
        <taxon>Dikarya</taxon>
        <taxon>Ascomycota</taxon>
        <taxon>Saccharomycotina</taxon>
        <taxon>Pichiomycetes</taxon>
        <taxon>Debaryomycetaceae</taxon>
        <taxon>Hyphopichia</taxon>
    </lineage>
</organism>
<protein>
    <submittedName>
        <fullName evidence="2">Uncharacterized protein</fullName>
    </submittedName>
</protein>
<feature type="transmembrane region" description="Helical" evidence="1">
    <location>
        <begin position="21"/>
        <end position="41"/>
    </location>
</feature>
<sequence length="99" mass="10959">MAPLKKPLPRKREDENTKDRAIKAASVTALSLLFLLLWGYQALWAIGVIFDNRFGSLVNNLVFGIGSLIASGGIAIKVVTYLNDRLLTDTIDADHKKYI</sequence>
<keyword evidence="1" id="KW-0472">Membrane</keyword>
<feature type="transmembrane region" description="Helical" evidence="1">
    <location>
        <begin position="61"/>
        <end position="82"/>
    </location>
</feature>
<dbReference type="GeneID" id="30994266"/>
<proteinExistence type="predicted"/>
<name>A0A1E4RIQ1_9ASCO</name>
<dbReference type="Proteomes" id="UP000095085">
    <property type="component" value="Unassembled WGS sequence"/>
</dbReference>
<accession>A0A1E4RIQ1</accession>
<keyword evidence="3" id="KW-1185">Reference proteome</keyword>